<dbReference type="OMA" id="QEANKWA"/>
<keyword evidence="12" id="KW-1185">Reference proteome</keyword>
<dbReference type="KEGG" id="dpx:DAPPUDRAFT_323372"/>
<name>E9GYP8_DAPPU</name>
<organism evidence="11 12">
    <name type="scientific">Daphnia pulex</name>
    <name type="common">Water flea</name>
    <dbReference type="NCBI Taxonomy" id="6669"/>
    <lineage>
        <taxon>Eukaryota</taxon>
        <taxon>Metazoa</taxon>
        <taxon>Ecdysozoa</taxon>
        <taxon>Arthropoda</taxon>
        <taxon>Crustacea</taxon>
        <taxon>Branchiopoda</taxon>
        <taxon>Diplostraca</taxon>
        <taxon>Cladocera</taxon>
        <taxon>Anomopoda</taxon>
        <taxon>Daphniidae</taxon>
        <taxon>Daphnia</taxon>
    </lineage>
</organism>
<evidence type="ECO:0000256" key="7">
    <source>
        <dbReference type="ARBA" id="ARBA00023170"/>
    </source>
</evidence>
<keyword evidence="8" id="KW-0325">Glycoprotein</keyword>
<dbReference type="PANTHER" id="PTHR42643">
    <property type="entry name" value="IONOTROPIC RECEPTOR 20A-RELATED"/>
    <property type="match status" value="1"/>
</dbReference>
<keyword evidence="7" id="KW-0675">Receptor</keyword>
<evidence type="ECO:0000256" key="8">
    <source>
        <dbReference type="ARBA" id="ARBA00023180"/>
    </source>
</evidence>
<dbReference type="HOGENOM" id="CLU_025094_0_0_1"/>
<dbReference type="STRING" id="6669.E9GYP8"/>
<dbReference type="Pfam" id="PF00060">
    <property type="entry name" value="Lig_chan"/>
    <property type="match status" value="1"/>
</dbReference>
<dbReference type="EMBL" id="GL732575">
    <property type="protein sequence ID" value="EFX75437.1"/>
    <property type="molecule type" value="Genomic_DNA"/>
</dbReference>
<comment type="subcellular location">
    <subcellularLocation>
        <location evidence="1">Cell membrane</location>
        <topology evidence="1">Multi-pass membrane protein</topology>
    </subcellularLocation>
</comment>
<evidence type="ECO:0000259" key="10">
    <source>
        <dbReference type="Pfam" id="PF00060"/>
    </source>
</evidence>
<keyword evidence="3" id="KW-1003">Cell membrane</keyword>
<dbReference type="InterPro" id="IPR052192">
    <property type="entry name" value="Insect_Ionotropic_Sensory_Rcpt"/>
</dbReference>
<keyword evidence="6 9" id="KW-0472">Membrane</keyword>
<dbReference type="GO" id="GO:0005886">
    <property type="term" value="C:plasma membrane"/>
    <property type="evidence" value="ECO:0007669"/>
    <property type="project" value="UniProtKB-SubCell"/>
</dbReference>
<evidence type="ECO:0000256" key="6">
    <source>
        <dbReference type="ARBA" id="ARBA00023136"/>
    </source>
</evidence>
<feature type="transmembrane region" description="Helical" evidence="9">
    <location>
        <begin position="405"/>
        <end position="425"/>
    </location>
</feature>
<evidence type="ECO:0000256" key="5">
    <source>
        <dbReference type="ARBA" id="ARBA00022989"/>
    </source>
</evidence>
<dbReference type="PANTHER" id="PTHR42643:SF24">
    <property type="entry name" value="IONOTROPIC RECEPTOR 60A"/>
    <property type="match status" value="1"/>
</dbReference>
<evidence type="ECO:0000313" key="11">
    <source>
        <dbReference type="EMBL" id="EFX75437.1"/>
    </source>
</evidence>
<evidence type="ECO:0000256" key="4">
    <source>
        <dbReference type="ARBA" id="ARBA00022692"/>
    </source>
</evidence>
<evidence type="ECO:0000256" key="3">
    <source>
        <dbReference type="ARBA" id="ARBA00022475"/>
    </source>
</evidence>
<dbReference type="GO" id="GO:0050906">
    <property type="term" value="P:detection of stimulus involved in sensory perception"/>
    <property type="evidence" value="ECO:0007669"/>
    <property type="project" value="UniProtKB-ARBA"/>
</dbReference>
<feature type="domain" description="Ionotropic glutamate receptor C-terminal" evidence="10">
    <location>
        <begin position="132"/>
        <end position="416"/>
    </location>
</feature>
<protein>
    <recommendedName>
        <fullName evidence="10">Ionotropic glutamate receptor C-terminal domain-containing protein</fullName>
    </recommendedName>
</protein>
<comment type="similarity">
    <text evidence="2">Belongs to the glutamate-gated ion channel (TC 1.A.10.1) family.</text>
</comment>
<sequence>MIENNLEGQTLRVGITESSMLTEPYYGATDQTVKVLKIINLLQSQLNFTYQLITLPKASGIGISQENGSWSGLIGLLERKEIDVIAERVLFLPHFRDAVDLSIPLGQDEWVTLQKQPSRLNSLTALLSPFEIEVWLLVALSIVGMIPVMFIIYRLHLKFHPQAANYFRGRLSDFVLFVVVSLLKQDHKLRISIHSQRVLMATWWIVGLLLTTFYTANLTASLARPYQERSLQHPRELSWPAYKDSKWLTLSEKLMPKISSHNQEFIKPNHTGATDFDLLSQHLKSGRGNLVSSIHAALNLTKRGYIWFGPYEMLLEVMLVNYRLNQANNGTHECSFLITDKSYLTVEYGLAFAKNSSLTPIFNQAIRLIDQSGILEFSRRASFTGKNPCSIGNGYTSRAMQLGDFLGLFCITLIGLSTATVTFIWERIPKYCKSWRKKTTNTAAVSPVSAVCKPVVPNPKISNANTYQLELEIEKLTEEIDRMLLTDKDIRGILVRHCPNFVFFVEQVLIIVTGIADR</sequence>
<dbReference type="Gene3D" id="1.10.287.70">
    <property type="match status" value="1"/>
</dbReference>
<evidence type="ECO:0000256" key="2">
    <source>
        <dbReference type="ARBA" id="ARBA00008685"/>
    </source>
</evidence>
<dbReference type="eggNOG" id="KOG1052">
    <property type="taxonomic scope" value="Eukaryota"/>
</dbReference>
<keyword evidence="4 9" id="KW-0812">Transmembrane</keyword>
<keyword evidence="5 9" id="KW-1133">Transmembrane helix</keyword>
<proteinExistence type="inferred from homology"/>
<evidence type="ECO:0000256" key="1">
    <source>
        <dbReference type="ARBA" id="ARBA00004651"/>
    </source>
</evidence>
<accession>E9GYP8</accession>
<dbReference type="Proteomes" id="UP000000305">
    <property type="component" value="Unassembled WGS sequence"/>
</dbReference>
<feature type="transmembrane region" description="Helical" evidence="9">
    <location>
        <begin position="203"/>
        <end position="223"/>
    </location>
</feature>
<reference evidence="11 12" key="1">
    <citation type="journal article" date="2011" name="Science">
        <title>The ecoresponsive genome of Daphnia pulex.</title>
        <authorList>
            <person name="Colbourne J.K."/>
            <person name="Pfrender M.E."/>
            <person name="Gilbert D."/>
            <person name="Thomas W.K."/>
            <person name="Tucker A."/>
            <person name="Oakley T.H."/>
            <person name="Tokishita S."/>
            <person name="Aerts A."/>
            <person name="Arnold G.J."/>
            <person name="Basu M.K."/>
            <person name="Bauer D.J."/>
            <person name="Caceres C.E."/>
            <person name="Carmel L."/>
            <person name="Casola C."/>
            <person name="Choi J.H."/>
            <person name="Detter J.C."/>
            <person name="Dong Q."/>
            <person name="Dusheyko S."/>
            <person name="Eads B.D."/>
            <person name="Frohlich T."/>
            <person name="Geiler-Samerotte K.A."/>
            <person name="Gerlach D."/>
            <person name="Hatcher P."/>
            <person name="Jogdeo S."/>
            <person name="Krijgsveld J."/>
            <person name="Kriventseva E.V."/>
            <person name="Kultz D."/>
            <person name="Laforsch C."/>
            <person name="Lindquist E."/>
            <person name="Lopez J."/>
            <person name="Manak J.R."/>
            <person name="Muller J."/>
            <person name="Pangilinan J."/>
            <person name="Patwardhan R.P."/>
            <person name="Pitluck S."/>
            <person name="Pritham E.J."/>
            <person name="Rechtsteiner A."/>
            <person name="Rho M."/>
            <person name="Rogozin I.B."/>
            <person name="Sakarya O."/>
            <person name="Salamov A."/>
            <person name="Schaack S."/>
            <person name="Shapiro H."/>
            <person name="Shiga Y."/>
            <person name="Skalitzky C."/>
            <person name="Smith Z."/>
            <person name="Souvorov A."/>
            <person name="Sung W."/>
            <person name="Tang Z."/>
            <person name="Tsuchiya D."/>
            <person name="Tu H."/>
            <person name="Vos H."/>
            <person name="Wang M."/>
            <person name="Wolf Y.I."/>
            <person name="Yamagata H."/>
            <person name="Yamada T."/>
            <person name="Ye Y."/>
            <person name="Shaw J.R."/>
            <person name="Andrews J."/>
            <person name="Crease T.J."/>
            <person name="Tang H."/>
            <person name="Lucas S.M."/>
            <person name="Robertson H.M."/>
            <person name="Bork P."/>
            <person name="Koonin E.V."/>
            <person name="Zdobnov E.M."/>
            <person name="Grigoriev I.V."/>
            <person name="Lynch M."/>
            <person name="Boore J.L."/>
        </authorList>
    </citation>
    <scope>NUCLEOTIDE SEQUENCE [LARGE SCALE GENOMIC DNA]</scope>
</reference>
<feature type="transmembrane region" description="Helical" evidence="9">
    <location>
        <begin position="165"/>
        <end position="183"/>
    </location>
</feature>
<evidence type="ECO:0000256" key="9">
    <source>
        <dbReference type="SAM" id="Phobius"/>
    </source>
</evidence>
<dbReference type="AlphaFoldDB" id="E9GYP8"/>
<feature type="transmembrane region" description="Helical" evidence="9">
    <location>
        <begin position="134"/>
        <end position="153"/>
    </location>
</feature>
<dbReference type="InterPro" id="IPR001320">
    <property type="entry name" value="Iontro_rcpt_C"/>
</dbReference>
<gene>
    <name evidence="11" type="ORF">DAPPUDRAFT_323372</name>
</gene>
<dbReference type="GO" id="GO:0015276">
    <property type="term" value="F:ligand-gated monoatomic ion channel activity"/>
    <property type="evidence" value="ECO:0007669"/>
    <property type="project" value="InterPro"/>
</dbReference>
<dbReference type="Gene3D" id="3.40.190.10">
    <property type="entry name" value="Periplasmic binding protein-like II"/>
    <property type="match status" value="1"/>
</dbReference>
<evidence type="ECO:0000313" key="12">
    <source>
        <dbReference type="Proteomes" id="UP000000305"/>
    </source>
</evidence>
<dbReference type="OrthoDB" id="6340587at2759"/>
<dbReference type="SUPFAM" id="SSF53850">
    <property type="entry name" value="Periplasmic binding protein-like II"/>
    <property type="match status" value="1"/>
</dbReference>
<dbReference type="InParanoid" id="E9GYP8"/>